<dbReference type="Pfam" id="PF13715">
    <property type="entry name" value="CarbopepD_reg_2"/>
    <property type="match status" value="1"/>
</dbReference>
<dbReference type="InterPro" id="IPR008969">
    <property type="entry name" value="CarboxyPept-like_regulatory"/>
</dbReference>
<feature type="transmembrane region" description="Helical" evidence="4">
    <location>
        <begin position="21"/>
        <end position="40"/>
    </location>
</feature>
<comment type="subcellular location">
    <subcellularLocation>
        <location evidence="1">Cell outer membrane</location>
    </subcellularLocation>
</comment>
<dbReference type="STRING" id="1191523.MROS_2078"/>
<evidence type="ECO:0000256" key="2">
    <source>
        <dbReference type="ARBA" id="ARBA00023136"/>
    </source>
</evidence>
<dbReference type="PANTHER" id="PTHR40980">
    <property type="entry name" value="PLUG DOMAIN-CONTAINING PROTEIN"/>
    <property type="match status" value="1"/>
</dbReference>
<feature type="domain" description="TonB-dependent receptor plug" evidence="5">
    <location>
        <begin position="155"/>
        <end position="271"/>
    </location>
</feature>
<dbReference type="Gene3D" id="2.60.40.1120">
    <property type="entry name" value="Carboxypeptidase-like, regulatory domain"/>
    <property type="match status" value="1"/>
</dbReference>
<gene>
    <name evidence="7" type="ordered locus">MROS_2078</name>
</gene>
<dbReference type="Pfam" id="PF07715">
    <property type="entry name" value="Plug"/>
    <property type="match status" value="1"/>
</dbReference>
<evidence type="ECO:0000259" key="5">
    <source>
        <dbReference type="Pfam" id="PF07715"/>
    </source>
</evidence>
<keyword evidence="8" id="KW-1185">Reference proteome</keyword>
<evidence type="ECO:0000256" key="4">
    <source>
        <dbReference type="SAM" id="Phobius"/>
    </source>
</evidence>
<dbReference type="Proteomes" id="UP000009011">
    <property type="component" value="Chromosome"/>
</dbReference>
<dbReference type="OrthoDB" id="8727862at2"/>
<dbReference type="KEGG" id="mro:MROS_2078"/>
<protein>
    <submittedName>
        <fullName evidence="7">TonB-dependent receptor</fullName>
    </submittedName>
</protein>
<dbReference type="InterPro" id="IPR037066">
    <property type="entry name" value="Plug_dom_sf"/>
</dbReference>
<keyword evidence="4" id="KW-1133">Transmembrane helix</keyword>
<keyword evidence="2 4" id="KW-0472">Membrane</keyword>
<dbReference type="InterPro" id="IPR041700">
    <property type="entry name" value="OMP_b-brl_3"/>
</dbReference>
<keyword evidence="4" id="KW-0812">Transmembrane</keyword>
<dbReference type="Pfam" id="PF14905">
    <property type="entry name" value="OMP_b-brl_3"/>
    <property type="match status" value="1"/>
</dbReference>
<dbReference type="eggNOG" id="COG4771">
    <property type="taxonomic scope" value="Bacteria"/>
</dbReference>
<evidence type="ECO:0000259" key="6">
    <source>
        <dbReference type="Pfam" id="PF14905"/>
    </source>
</evidence>
<dbReference type="Gene3D" id="2.170.130.10">
    <property type="entry name" value="TonB-dependent receptor, plug domain"/>
    <property type="match status" value="1"/>
</dbReference>
<dbReference type="EMBL" id="CP003557">
    <property type="protein sequence ID" value="AFN75308.1"/>
    <property type="molecule type" value="Genomic_DNA"/>
</dbReference>
<dbReference type="eggNOG" id="COG1629">
    <property type="taxonomic scope" value="Bacteria"/>
</dbReference>
<evidence type="ECO:0000313" key="7">
    <source>
        <dbReference type="EMBL" id="AFN75308.1"/>
    </source>
</evidence>
<sequence>MKWQLIDNKINKEAGMTLDVPIKRIFISLVLLMLTISLPLNAQGKGSLRGTVYDKETNETLPGANVLVKGTTLGAACNLDGEYVIRNIPAGRHTIIVSYIGYEPDSAVVDIPVGKTLAQDFYLEITAIEGQDIIITAQAQGQLEAINQQLTSDKIANIVSESRIQELPDFNAAAALSRLPGISTQKSSGEDSKVVIRGLSPKYNSIEVEGVKLSATGSSSIGITSDPYVATGGLNNDRSVDLTMISPYMIRMIAVYKSLTPDMNANSIGGTVNMELREAPSGLHWNLLYQQGYTAKSKTFGNFRAVASASNRFFNDKLGVYALVNAESYDRNADNMDAGYALAAEEVQIDPTTGYRPVKVTSVTFNRHIETRKRFGANLIMDYNLPSGSIKFVNMFARLNSDYTDNRQTINYDNGRMEWQLRLGDNTVDQRMHSIKLDYDLGFMTADLSANYTSANNVLDRAPVINFNQTDALQSGVKRDNVKPEDLTYLLTKFRGSDEVILRSANLFSNNYLEEKFSYKADFEIPFGIGNTLSGFFKFGGQIYNQYNRTDQEAPYLGFNGNANSTDNDIQSNLMRTIKEQFGISTNDRGELVGTSFINNDNELYDPFLDNKYGSVYYVANPSVLTQILDYIIGNPQFDASNKQYSTGAQGGWYDGPFQQLTNDYRYNEDYYASYGMFKVNFWKFMVIAGARYEKVKTEYFAYNARDMRNAQAQIMYDTTDHKSNEFVLPMGQVKFSPTKWLDIRYAYTQTLSRPDYHLISPKFTITQNNAIYTGNPELKPAQAFNHDLSFTFHANEIGLLSIGAFYKTIENFVYNASYQLDAAEGAGIDSLPRYQIVRDGALVVTPVVNPTTGKSNAMVYRPLNNPYDATVKGLEFDFQHNFWYLPSPFNNMVLGINYARIASETRYPFYDVKVKVEGRQRIPVLVDSSAAGRLLDQPNHVLNAYLGYDYKDFSIRLSFVYQDQIATGNGGRYPENDSYSDDYFRVDLSARQKLPFLNSELFLDFSNLNNANTQSLHKSTGGFRNIQNYGLTANLGIRLRY</sequence>
<dbReference type="InterPro" id="IPR036942">
    <property type="entry name" value="Beta-barrel_TonB_sf"/>
</dbReference>
<evidence type="ECO:0000313" key="8">
    <source>
        <dbReference type="Proteomes" id="UP000009011"/>
    </source>
</evidence>
<dbReference type="PANTHER" id="PTHR40980:SF4">
    <property type="entry name" value="TONB-DEPENDENT RECEPTOR-LIKE BETA-BARREL DOMAIN-CONTAINING PROTEIN"/>
    <property type="match status" value="1"/>
</dbReference>
<dbReference type="SUPFAM" id="SSF56935">
    <property type="entry name" value="Porins"/>
    <property type="match status" value="1"/>
</dbReference>
<dbReference type="AlphaFoldDB" id="I7A255"/>
<evidence type="ECO:0000256" key="1">
    <source>
        <dbReference type="ARBA" id="ARBA00004442"/>
    </source>
</evidence>
<keyword evidence="3" id="KW-0998">Cell outer membrane</keyword>
<dbReference type="SUPFAM" id="SSF49464">
    <property type="entry name" value="Carboxypeptidase regulatory domain-like"/>
    <property type="match status" value="1"/>
</dbReference>
<name>I7A255_MELRP</name>
<evidence type="ECO:0000256" key="3">
    <source>
        <dbReference type="ARBA" id="ARBA00023237"/>
    </source>
</evidence>
<keyword evidence="7" id="KW-0675">Receptor</keyword>
<accession>I7A255</accession>
<dbReference type="Gene3D" id="2.40.170.20">
    <property type="entry name" value="TonB-dependent receptor, beta-barrel domain"/>
    <property type="match status" value="1"/>
</dbReference>
<organism evidence="7 8">
    <name type="scientific">Melioribacter roseus (strain DSM 23840 / JCM 17771 / VKM B-2668 / P3M-2)</name>
    <dbReference type="NCBI Taxonomy" id="1191523"/>
    <lineage>
        <taxon>Bacteria</taxon>
        <taxon>Pseudomonadati</taxon>
        <taxon>Ignavibacteriota</taxon>
        <taxon>Ignavibacteria</taxon>
        <taxon>Ignavibacteriales</taxon>
        <taxon>Melioribacteraceae</taxon>
        <taxon>Melioribacter</taxon>
    </lineage>
</organism>
<reference evidence="7 8" key="1">
    <citation type="journal article" date="2013" name="PLoS ONE">
        <title>Genomic analysis of Melioribacter roseus, facultatively anaerobic organotrophic bacterium representing a novel deep lineage within Bacteriodetes/Chlorobi group.</title>
        <authorList>
            <person name="Kadnikov V.V."/>
            <person name="Mardanov A.V."/>
            <person name="Podosokorskaya O.A."/>
            <person name="Gavrilov S.N."/>
            <person name="Kublanov I.V."/>
            <person name="Beletsky A.V."/>
            <person name="Bonch-Osmolovskaya E.A."/>
            <person name="Ravin N.V."/>
        </authorList>
    </citation>
    <scope>NUCLEOTIDE SEQUENCE [LARGE SCALE GENOMIC DNA]</scope>
    <source>
        <strain evidence="8">JCM 17771 / P3M-2</strain>
    </source>
</reference>
<dbReference type="InterPro" id="IPR012910">
    <property type="entry name" value="Plug_dom"/>
</dbReference>
<dbReference type="GO" id="GO:0009279">
    <property type="term" value="C:cell outer membrane"/>
    <property type="evidence" value="ECO:0007669"/>
    <property type="project" value="UniProtKB-SubCell"/>
</dbReference>
<dbReference type="HOGENOM" id="CLU_006935_1_2_10"/>
<proteinExistence type="predicted"/>
<feature type="domain" description="Outer membrane protein beta-barrel" evidence="6">
    <location>
        <begin position="642"/>
        <end position="1042"/>
    </location>
</feature>